<evidence type="ECO:0000313" key="3">
    <source>
        <dbReference type="EMBL" id="ABG91920.1"/>
    </source>
</evidence>
<dbReference type="PANTHER" id="PTHR36507">
    <property type="entry name" value="BLL1555 PROTEIN"/>
    <property type="match status" value="1"/>
</dbReference>
<dbReference type="HOGENOM" id="CLU_084115_2_1_11"/>
<dbReference type="AlphaFoldDB" id="Q0SKL6"/>
<dbReference type="Proteomes" id="UP000008710">
    <property type="component" value="Chromosome"/>
</dbReference>
<feature type="region of interest" description="Disordered" evidence="1">
    <location>
        <begin position="1"/>
        <end position="22"/>
    </location>
</feature>
<evidence type="ECO:0000256" key="1">
    <source>
        <dbReference type="SAM" id="MobiDB-lite"/>
    </source>
</evidence>
<feature type="compositionally biased region" description="Low complexity" evidence="1">
    <location>
        <begin position="50"/>
        <end position="82"/>
    </location>
</feature>
<gene>
    <name evidence="3" type="ordered locus">RHA1_ro00084</name>
</gene>
<dbReference type="SUPFAM" id="SSF49503">
    <property type="entry name" value="Cupredoxins"/>
    <property type="match status" value="1"/>
</dbReference>
<dbReference type="PANTHER" id="PTHR36507:SF1">
    <property type="entry name" value="BLL1555 PROTEIN"/>
    <property type="match status" value="1"/>
</dbReference>
<dbReference type="Gene3D" id="2.60.40.420">
    <property type="entry name" value="Cupredoxins - blue copper proteins"/>
    <property type="match status" value="1"/>
</dbReference>
<evidence type="ECO:0000259" key="2">
    <source>
        <dbReference type="Pfam" id="PF13473"/>
    </source>
</evidence>
<name>Q0SKL6_RHOJR</name>
<organism evidence="3 4">
    <name type="scientific">Rhodococcus jostii (strain RHA1)</name>
    <dbReference type="NCBI Taxonomy" id="101510"/>
    <lineage>
        <taxon>Bacteria</taxon>
        <taxon>Bacillati</taxon>
        <taxon>Actinomycetota</taxon>
        <taxon>Actinomycetes</taxon>
        <taxon>Mycobacteriales</taxon>
        <taxon>Nocardiaceae</taxon>
        <taxon>Rhodococcus</taxon>
    </lineage>
</organism>
<dbReference type="InterPro" id="IPR028096">
    <property type="entry name" value="EfeO_Cupredoxin"/>
</dbReference>
<evidence type="ECO:0000313" key="4">
    <source>
        <dbReference type="Proteomes" id="UP000008710"/>
    </source>
</evidence>
<feature type="domain" description="EfeO-type cupredoxin-like" evidence="2">
    <location>
        <begin position="83"/>
        <end position="167"/>
    </location>
</feature>
<feature type="region of interest" description="Disordered" evidence="1">
    <location>
        <begin position="50"/>
        <end position="86"/>
    </location>
</feature>
<sequence>MKTGTTPARSGASGIRSHRHPEATTMKRVLTLVLPILLAVFALAACGSDGDDSSGSAESAHGGDHPMSGMPSMSMSMPMSMPAGAGQAGGHEILISDFKYTLPGTFAPGEEVTVRNNDTAEHTVTADTGDLFDVEVEPGATATFTVPGQPGTFAFHCAYHPNMVGTLEVR</sequence>
<dbReference type="EMBL" id="CP000431">
    <property type="protein sequence ID" value="ABG91920.1"/>
    <property type="molecule type" value="Genomic_DNA"/>
</dbReference>
<protein>
    <submittedName>
        <fullName evidence="3">Possible secreted copper binding protein</fullName>
    </submittedName>
</protein>
<proteinExistence type="predicted"/>
<dbReference type="KEGG" id="rha:RHA1_ro00084"/>
<dbReference type="eggNOG" id="COG3794">
    <property type="taxonomic scope" value="Bacteria"/>
</dbReference>
<dbReference type="Pfam" id="PF13473">
    <property type="entry name" value="Cupredoxin_1"/>
    <property type="match status" value="1"/>
</dbReference>
<dbReference type="InterPro" id="IPR052721">
    <property type="entry name" value="ET_Amicyanin"/>
</dbReference>
<accession>Q0SKL6</accession>
<dbReference type="InterPro" id="IPR008972">
    <property type="entry name" value="Cupredoxin"/>
</dbReference>
<reference evidence="4" key="1">
    <citation type="journal article" date="2006" name="Proc. Natl. Acad. Sci. U.S.A.">
        <title>The complete genome of Rhodococcus sp. RHA1 provides insights into a catabolic powerhouse.</title>
        <authorList>
            <person name="McLeod M.P."/>
            <person name="Warren R.L."/>
            <person name="Hsiao W.W.L."/>
            <person name="Araki N."/>
            <person name="Myhre M."/>
            <person name="Fernandes C."/>
            <person name="Miyazawa D."/>
            <person name="Wong W."/>
            <person name="Lillquist A.L."/>
            <person name="Wang D."/>
            <person name="Dosanjh M."/>
            <person name="Hara H."/>
            <person name="Petrescu A."/>
            <person name="Morin R.D."/>
            <person name="Yang G."/>
            <person name="Stott J.M."/>
            <person name="Schein J.E."/>
            <person name="Shin H."/>
            <person name="Smailus D."/>
            <person name="Siddiqui A.S."/>
            <person name="Marra M.A."/>
            <person name="Jones S.J.M."/>
            <person name="Holt R."/>
            <person name="Brinkman F.S.L."/>
            <person name="Miyauchi K."/>
            <person name="Fukuda M."/>
            <person name="Davies J.E."/>
            <person name="Mohn W.W."/>
            <person name="Eltis L.D."/>
        </authorList>
    </citation>
    <scope>NUCLEOTIDE SEQUENCE [LARGE SCALE GENOMIC DNA]</scope>
    <source>
        <strain evidence="4">RHA1</strain>
    </source>
</reference>